<dbReference type="AlphaFoldDB" id="A0A1S3BAI0"/>
<dbReference type="GeneID" id="103487823"/>
<dbReference type="eggNOG" id="ENOG502S3J5">
    <property type="taxonomic scope" value="Eukaryota"/>
</dbReference>
<reference evidence="2" key="1">
    <citation type="submission" date="2025-08" db="UniProtKB">
        <authorList>
            <consortium name="RefSeq"/>
        </authorList>
    </citation>
    <scope>IDENTIFICATION</scope>
    <source>
        <tissue evidence="2">Stem</tissue>
    </source>
</reference>
<dbReference type="Proteomes" id="UP001652600">
    <property type="component" value="Chromosome 3"/>
</dbReference>
<keyword evidence="1" id="KW-1185">Reference proteome</keyword>
<gene>
    <name evidence="2" type="primary">LOC103487823</name>
</gene>
<dbReference type="PANTHER" id="PTHR33526:SF13">
    <property type="entry name" value="TYROSINE-PROTEIN PHOSPHATASE 3-LIKE"/>
    <property type="match status" value="1"/>
</dbReference>
<dbReference type="InParanoid" id="A0A1S3BAI0"/>
<name>A0A1S3BAI0_CUCME</name>
<dbReference type="KEGG" id="cmo:103487823"/>
<sequence length="242" mass="27822">MSEIFTSQLHHYFNPGRRLTPKFPHLLGPIPQFPPNQCAFNSPFFFLISFLKPDLFDPSIKFRFRADSLPCNQPFLLQNLFQSFHRTLWWASEMRTKKAQNQNKFMRFVTLPIRALGKAKDFYVKSIMDCAPRVSHGYPSGQLPILPKSYSSRSCRSNETDDFRELVKAASVRSLDIKDIDADILYPQRLRQSKGLPKSCSVGMGRIDEDTACEFEESVEDKADLVYPRSKSYAVTNSKSGF</sequence>
<dbReference type="RefSeq" id="XP_008444532.2">
    <property type="nucleotide sequence ID" value="XM_008446310.3"/>
</dbReference>
<dbReference type="PANTHER" id="PTHR33526">
    <property type="entry name" value="OS07G0123800 PROTEIN"/>
    <property type="match status" value="1"/>
</dbReference>
<organism evidence="1 2">
    <name type="scientific">Cucumis melo</name>
    <name type="common">Muskmelon</name>
    <dbReference type="NCBI Taxonomy" id="3656"/>
    <lineage>
        <taxon>Eukaryota</taxon>
        <taxon>Viridiplantae</taxon>
        <taxon>Streptophyta</taxon>
        <taxon>Embryophyta</taxon>
        <taxon>Tracheophyta</taxon>
        <taxon>Spermatophyta</taxon>
        <taxon>Magnoliopsida</taxon>
        <taxon>eudicotyledons</taxon>
        <taxon>Gunneridae</taxon>
        <taxon>Pentapetalae</taxon>
        <taxon>rosids</taxon>
        <taxon>fabids</taxon>
        <taxon>Cucurbitales</taxon>
        <taxon>Cucurbitaceae</taxon>
        <taxon>Benincaseae</taxon>
        <taxon>Cucumis</taxon>
    </lineage>
</organism>
<evidence type="ECO:0000313" key="1">
    <source>
        <dbReference type="Proteomes" id="UP001652600"/>
    </source>
</evidence>
<dbReference type="FunCoup" id="A0A1S3BAI0">
    <property type="interactions" value="168"/>
</dbReference>
<protein>
    <submittedName>
        <fullName evidence="2">Uncharacterized protein LOC103487823</fullName>
    </submittedName>
</protein>
<proteinExistence type="predicted"/>
<evidence type="ECO:0000313" key="2">
    <source>
        <dbReference type="RefSeq" id="XP_008444532.2"/>
    </source>
</evidence>
<accession>A0A1S3BAI0</accession>